<dbReference type="RefSeq" id="WP_030532086.1">
    <property type="nucleotide sequence ID" value="NZ_JOIJ01000007.1"/>
</dbReference>
<dbReference type="Gene3D" id="3.40.50.720">
    <property type="entry name" value="NAD(P)-binding Rossmann-like Domain"/>
    <property type="match status" value="1"/>
</dbReference>
<dbReference type="Pfam" id="PF02153">
    <property type="entry name" value="PDH_N"/>
    <property type="match status" value="1"/>
</dbReference>
<evidence type="ECO:0000256" key="1">
    <source>
        <dbReference type="ARBA" id="ARBA00007964"/>
    </source>
</evidence>
<gene>
    <name evidence="4" type="ORF">JD82_03148</name>
</gene>
<dbReference type="SUPFAM" id="SSF51735">
    <property type="entry name" value="NAD(P)-binding Rossmann-fold domains"/>
    <property type="match status" value="1"/>
</dbReference>
<dbReference type="InterPro" id="IPR046826">
    <property type="entry name" value="PDH_N"/>
</dbReference>
<dbReference type="PROSITE" id="PS51176">
    <property type="entry name" value="PDH_ADH"/>
    <property type="match status" value="1"/>
</dbReference>
<dbReference type="InterPro" id="IPR036291">
    <property type="entry name" value="NAD(P)-bd_dom_sf"/>
</dbReference>
<dbReference type="SUPFAM" id="SSF48179">
    <property type="entry name" value="6-phosphogluconate dehydrogenase C-terminal domain-like"/>
    <property type="match status" value="1"/>
</dbReference>
<dbReference type="Pfam" id="PF20463">
    <property type="entry name" value="PDH_C"/>
    <property type="match status" value="1"/>
</dbReference>
<dbReference type="GO" id="GO:0004665">
    <property type="term" value="F:prephenate dehydrogenase (NADP+) activity"/>
    <property type="evidence" value="ECO:0007669"/>
    <property type="project" value="InterPro"/>
</dbReference>
<dbReference type="GO" id="GO:0070403">
    <property type="term" value="F:NAD+ binding"/>
    <property type="evidence" value="ECO:0007669"/>
    <property type="project" value="InterPro"/>
</dbReference>
<protein>
    <submittedName>
        <fullName evidence="4">Prephenate dehydrogenase</fullName>
    </submittedName>
</protein>
<dbReference type="GO" id="GO:0008977">
    <property type="term" value="F:prephenate dehydrogenase (NAD+) activity"/>
    <property type="evidence" value="ECO:0007669"/>
    <property type="project" value="InterPro"/>
</dbReference>
<evidence type="ECO:0000313" key="4">
    <source>
        <dbReference type="EMBL" id="TWH21289.1"/>
    </source>
</evidence>
<proteinExistence type="inferred from homology"/>
<dbReference type="Gene3D" id="1.10.3660.10">
    <property type="entry name" value="6-phosphogluconate dehydrogenase C-terminal like domain"/>
    <property type="match status" value="1"/>
</dbReference>
<dbReference type="OrthoDB" id="9802008at2"/>
<dbReference type="InterPro" id="IPR046825">
    <property type="entry name" value="PDH_C"/>
</dbReference>
<dbReference type="GO" id="GO:0006571">
    <property type="term" value="P:tyrosine biosynthetic process"/>
    <property type="evidence" value="ECO:0007669"/>
    <property type="project" value="InterPro"/>
</dbReference>
<dbReference type="InterPro" id="IPR050812">
    <property type="entry name" value="Preph/Arog_dehydrog"/>
</dbReference>
<dbReference type="Proteomes" id="UP000317303">
    <property type="component" value="Unassembled WGS sequence"/>
</dbReference>
<evidence type="ECO:0000256" key="2">
    <source>
        <dbReference type="ARBA" id="ARBA00023002"/>
    </source>
</evidence>
<name>A0A660CI88_9PSEU</name>
<dbReference type="PANTHER" id="PTHR21363:SF0">
    <property type="entry name" value="PREPHENATE DEHYDROGENASE [NADP(+)]"/>
    <property type="match status" value="1"/>
</dbReference>
<dbReference type="PANTHER" id="PTHR21363">
    <property type="entry name" value="PREPHENATE DEHYDROGENASE"/>
    <property type="match status" value="1"/>
</dbReference>
<sequence length="332" mass="33273">MCAVRDVCVIGLGLIGGSVLRAASSAGRRVWGASASQEDVDAAVADGFDASTDVAGALTRAADGDALVVLAVPLTAVDDVLRLVAAHAPNCLLTDVTSVKGPVLDSVTRLAPDARYAGGHPMAGTAESGWKAATATLFQGATWVVCAEEDEGGSDGEPDLTAWREAAALALDAGARVVPLPALAHDGAVARTSHLPHLLAAVLANVASVGGPLAGALAAGSFRDGTRVAGTRPELVRAMTEGNRAALLPVLDEALGLLGAARGSLASTGGLKATIDAGHDALVSLTEQQGAPRTPVTLDLRAPDAREGLLSFGQRGGWFTALDGDILHGEVA</sequence>
<dbReference type="NCBIfam" id="NF005108">
    <property type="entry name" value="PRK06545.1-6"/>
    <property type="match status" value="1"/>
</dbReference>
<evidence type="ECO:0000259" key="3">
    <source>
        <dbReference type="PROSITE" id="PS51176"/>
    </source>
</evidence>
<keyword evidence="2" id="KW-0560">Oxidoreductase</keyword>
<feature type="domain" description="Prephenate/arogenate dehydrogenase" evidence="3">
    <location>
        <begin position="5"/>
        <end position="304"/>
    </location>
</feature>
<dbReference type="InterPro" id="IPR003099">
    <property type="entry name" value="Prephen_DH"/>
</dbReference>
<comment type="similarity">
    <text evidence="1">Belongs to the prephenate/arogenate dehydrogenase family.</text>
</comment>
<dbReference type="InterPro" id="IPR008927">
    <property type="entry name" value="6-PGluconate_DH-like_C_sf"/>
</dbReference>
<dbReference type="AlphaFoldDB" id="A0A660CI88"/>
<dbReference type="EMBL" id="VLJV01000001">
    <property type="protein sequence ID" value="TWH21289.1"/>
    <property type="molecule type" value="Genomic_DNA"/>
</dbReference>
<reference evidence="4 5" key="1">
    <citation type="submission" date="2019-07" db="EMBL/GenBank/DDBJ databases">
        <title>R&amp;d 2014.</title>
        <authorList>
            <person name="Klenk H.-P."/>
        </authorList>
    </citation>
    <scope>NUCLEOTIDE SEQUENCE [LARGE SCALE GENOMIC DNA]</scope>
    <source>
        <strain evidence="4 5">DSM 43194</strain>
    </source>
</reference>
<accession>A0A660CI88</accession>
<evidence type="ECO:0000313" key="5">
    <source>
        <dbReference type="Proteomes" id="UP000317303"/>
    </source>
</evidence>
<organism evidence="4 5">
    <name type="scientific">Prauserella rugosa</name>
    <dbReference type="NCBI Taxonomy" id="43354"/>
    <lineage>
        <taxon>Bacteria</taxon>
        <taxon>Bacillati</taxon>
        <taxon>Actinomycetota</taxon>
        <taxon>Actinomycetes</taxon>
        <taxon>Pseudonocardiales</taxon>
        <taxon>Pseudonocardiaceae</taxon>
        <taxon>Prauserella</taxon>
    </lineage>
</organism>
<keyword evidence="5" id="KW-1185">Reference proteome</keyword>
<comment type="caution">
    <text evidence="4">The sequence shown here is derived from an EMBL/GenBank/DDBJ whole genome shotgun (WGS) entry which is preliminary data.</text>
</comment>